<evidence type="ECO:0000256" key="1">
    <source>
        <dbReference type="SAM" id="MobiDB-lite"/>
    </source>
</evidence>
<organism evidence="2 3">
    <name type="scientific">Paragonimus skrjabini miyazakii</name>
    <dbReference type="NCBI Taxonomy" id="59628"/>
    <lineage>
        <taxon>Eukaryota</taxon>
        <taxon>Metazoa</taxon>
        <taxon>Spiralia</taxon>
        <taxon>Lophotrochozoa</taxon>
        <taxon>Platyhelminthes</taxon>
        <taxon>Trematoda</taxon>
        <taxon>Digenea</taxon>
        <taxon>Plagiorchiida</taxon>
        <taxon>Troglotremata</taxon>
        <taxon>Troglotrematidae</taxon>
        <taxon>Paragonimus</taxon>
    </lineage>
</organism>
<gene>
    <name evidence="2" type="ORF">EG68_04746</name>
</gene>
<feature type="region of interest" description="Disordered" evidence="1">
    <location>
        <begin position="202"/>
        <end position="240"/>
    </location>
</feature>
<sequence length="240" mass="26469">MSGYPPFTISDRIQPQLEQCGFYYDPNSSFCTQDWTNTVFNFTGTHCAPPEASLNVPFGQHSGRCSLRDKRKAEIIPGSDADVPPLKLRISETAMSNHFAGMSLTNPPDGHVSSRISSYYEVCPTVLDKGSMGSSFAPPCSLDDEESKETNNVPTFEMSTCLKDHLRDYPPDCSNGDVMRKILVSKPSLALVPYDPSCVPPSFRPKTESIPTETEEETDEEAIEPLSFSAPLETIDIPME</sequence>
<dbReference type="Proteomes" id="UP000822476">
    <property type="component" value="Unassembled WGS sequence"/>
</dbReference>
<protein>
    <submittedName>
        <fullName evidence="2">Uncharacterized protein</fullName>
    </submittedName>
</protein>
<name>A0A8S9YXE7_9TREM</name>
<proteinExistence type="predicted"/>
<reference evidence="2" key="1">
    <citation type="submission" date="2019-07" db="EMBL/GenBank/DDBJ databases">
        <title>Annotation for the trematode Paragonimus miyazaki's.</title>
        <authorList>
            <person name="Choi Y.-J."/>
        </authorList>
    </citation>
    <scope>NUCLEOTIDE SEQUENCE</scope>
    <source>
        <strain evidence="2">Japan</strain>
    </source>
</reference>
<evidence type="ECO:0000313" key="3">
    <source>
        <dbReference type="Proteomes" id="UP000822476"/>
    </source>
</evidence>
<comment type="caution">
    <text evidence="2">The sequence shown here is derived from an EMBL/GenBank/DDBJ whole genome shotgun (WGS) entry which is preliminary data.</text>
</comment>
<accession>A0A8S9YXE7</accession>
<dbReference type="EMBL" id="JTDE01002104">
    <property type="protein sequence ID" value="KAF7257860.1"/>
    <property type="molecule type" value="Genomic_DNA"/>
</dbReference>
<dbReference type="OrthoDB" id="6233122at2759"/>
<feature type="compositionally biased region" description="Acidic residues" evidence="1">
    <location>
        <begin position="213"/>
        <end position="223"/>
    </location>
</feature>
<keyword evidence="3" id="KW-1185">Reference proteome</keyword>
<dbReference type="AlphaFoldDB" id="A0A8S9YXE7"/>
<evidence type="ECO:0000313" key="2">
    <source>
        <dbReference type="EMBL" id="KAF7257860.1"/>
    </source>
</evidence>